<dbReference type="SUPFAM" id="SSF55811">
    <property type="entry name" value="Nudix"/>
    <property type="match status" value="1"/>
</dbReference>
<keyword evidence="7 18" id="KW-0378">Hydrolase</keyword>
<dbReference type="InterPro" id="IPR020476">
    <property type="entry name" value="Nudix_hydrolase"/>
</dbReference>
<organism evidence="18 19">
    <name type="scientific">Lutimonas vermicola</name>
    <dbReference type="NCBI Taxonomy" id="414288"/>
    <lineage>
        <taxon>Bacteria</taxon>
        <taxon>Pseudomonadati</taxon>
        <taxon>Bacteroidota</taxon>
        <taxon>Flavobacteriia</taxon>
        <taxon>Flavobacteriales</taxon>
        <taxon>Flavobacteriaceae</taxon>
        <taxon>Lutimonas</taxon>
    </lineage>
</organism>
<dbReference type="PANTHER" id="PTHR47707:SF1">
    <property type="entry name" value="NUDIX HYDROLASE FAMILY PROTEIN"/>
    <property type="match status" value="1"/>
</dbReference>
<evidence type="ECO:0000256" key="7">
    <source>
        <dbReference type="ARBA" id="ARBA00022801"/>
    </source>
</evidence>
<dbReference type="RefSeq" id="WP_342158596.1">
    <property type="nucleotide sequence ID" value="NZ_JBCDNA010000001.1"/>
</dbReference>
<reference evidence="18 19" key="1">
    <citation type="submission" date="2024-04" db="EMBL/GenBank/DDBJ databases">
        <title>whole genome sequencing of Lutimonas vermicola strain IMCC1616.</title>
        <authorList>
            <person name="Bae S.S."/>
        </authorList>
    </citation>
    <scope>NUCLEOTIDE SEQUENCE [LARGE SCALE GENOMIC DNA]</scope>
    <source>
        <strain evidence="18 19">IMCC1616</strain>
    </source>
</reference>
<feature type="domain" description="Nudix hydrolase" evidence="17">
    <location>
        <begin position="1"/>
        <end position="125"/>
    </location>
</feature>
<name>A0ABU9KZ93_9FLAO</name>
<evidence type="ECO:0000256" key="15">
    <source>
        <dbReference type="ARBA" id="ARBA00041979"/>
    </source>
</evidence>
<keyword evidence="6" id="KW-0227">DNA damage</keyword>
<accession>A0ABU9KZ93</accession>
<evidence type="ECO:0000256" key="4">
    <source>
        <dbReference type="ARBA" id="ARBA00022705"/>
    </source>
</evidence>
<dbReference type="Pfam" id="PF14815">
    <property type="entry name" value="NUDIX_4"/>
    <property type="match status" value="1"/>
</dbReference>
<evidence type="ECO:0000256" key="12">
    <source>
        <dbReference type="ARBA" id="ARBA00038905"/>
    </source>
</evidence>
<comment type="caution">
    <text evidence="18">The sequence shown here is derived from an EMBL/GenBank/DDBJ whole genome shotgun (WGS) entry which is preliminary data.</text>
</comment>
<sequence>MTQVVAAIIKKENKFLLARRAKHKVHGGKWEFPGGKIDLYETPEQAVERELYEEFKVKTETLKHLVTITHDYKDFKIELMAFESVVTEGDFELNDHDQIAWLSLEEISDYELAEADRELVDKLRTIL</sequence>
<dbReference type="InterPro" id="IPR015797">
    <property type="entry name" value="NUDIX_hydrolase-like_dom_sf"/>
</dbReference>
<dbReference type="PRINTS" id="PR00502">
    <property type="entry name" value="NUDIXFAMILY"/>
</dbReference>
<evidence type="ECO:0000256" key="8">
    <source>
        <dbReference type="ARBA" id="ARBA00022842"/>
    </source>
</evidence>
<evidence type="ECO:0000256" key="6">
    <source>
        <dbReference type="ARBA" id="ARBA00022763"/>
    </source>
</evidence>
<comment type="cofactor">
    <cofactor evidence="1">
        <name>Mg(2+)</name>
        <dbReference type="ChEBI" id="CHEBI:18420"/>
    </cofactor>
</comment>
<keyword evidence="19" id="KW-1185">Reference proteome</keyword>
<keyword evidence="3" id="KW-0515">Mutator protein</keyword>
<evidence type="ECO:0000313" key="18">
    <source>
        <dbReference type="EMBL" id="MEL4454890.1"/>
    </source>
</evidence>
<evidence type="ECO:0000256" key="13">
    <source>
        <dbReference type="ARBA" id="ARBA00040794"/>
    </source>
</evidence>
<dbReference type="Gene3D" id="3.90.79.10">
    <property type="entry name" value="Nucleoside Triphosphate Pyrophosphohydrolase"/>
    <property type="match status" value="1"/>
</dbReference>
<protein>
    <recommendedName>
        <fullName evidence="13">8-oxo-dGTP diphosphatase</fullName>
        <ecNumber evidence="12">3.6.1.55</ecNumber>
    </recommendedName>
    <alternativeName>
        <fullName evidence="16">7,8-dihydro-8-oxoguanine-triphosphatase</fullName>
    </alternativeName>
    <alternativeName>
        <fullName evidence="15">Mutator protein MutT</fullName>
    </alternativeName>
    <alternativeName>
        <fullName evidence="14">dGTP pyrophosphohydrolase</fullName>
    </alternativeName>
</protein>
<evidence type="ECO:0000256" key="2">
    <source>
        <dbReference type="ARBA" id="ARBA00005582"/>
    </source>
</evidence>
<proteinExistence type="inferred from homology"/>
<evidence type="ECO:0000256" key="16">
    <source>
        <dbReference type="ARBA" id="ARBA00042798"/>
    </source>
</evidence>
<dbReference type="EC" id="3.6.1.55" evidence="12"/>
<evidence type="ECO:0000256" key="14">
    <source>
        <dbReference type="ARBA" id="ARBA00041592"/>
    </source>
</evidence>
<dbReference type="InterPro" id="IPR029119">
    <property type="entry name" value="MutY_C"/>
</dbReference>
<dbReference type="InterPro" id="IPR047127">
    <property type="entry name" value="MutT-like"/>
</dbReference>
<evidence type="ECO:0000256" key="5">
    <source>
        <dbReference type="ARBA" id="ARBA00022723"/>
    </source>
</evidence>
<dbReference type="PANTHER" id="PTHR47707">
    <property type="entry name" value="8-OXO-DGTP DIPHOSPHATASE"/>
    <property type="match status" value="1"/>
</dbReference>
<evidence type="ECO:0000256" key="9">
    <source>
        <dbReference type="ARBA" id="ARBA00023204"/>
    </source>
</evidence>
<dbReference type="CDD" id="cd03425">
    <property type="entry name" value="NUDIX_MutT_NudA_like"/>
    <property type="match status" value="1"/>
</dbReference>
<keyword evidence="4" id="KW-0235">DNA replication</keyword>
<evidence type="ECO:0000256" key="3">
    <source>
        <dbReference type="ARBA" id="ARBA00022457"/>
    </source>
</evidence>
<evidence type="ECO:0000256" key="10">
    <source>
        <dbReference type="ARBA" id="ARBA00035861"/>
    </source>
</evidence>
<dbReference type="GO" id="GO:0016787">
    <property type="term" value="F:hydrolase activity"/>
    <property type="evidence" value="ECO:0007669"/>
    <property type="project" value="UniProtKB-KW"/>
</dbReference>
<dbReference type="InterPro" id="IPR000086">
    <property type="entry name" value="NUDIX_hydrolase_dom"/>
</dbReference>
<gene>
    <name evidence="18" type="ORF">AABB81_03220</name>
</gene>
<dbReference type="Proteomes" id="UP001474120">
    <property type="component" value="Unassembled WGS sequence"/>
</dbReference>
<evidence type="ECO:0000259" key="17">
    <source>
        <dbReference type="PROSITE" id="PS51462"/>
    </source>
</evidence>
<evidence type="ECO:0000256" key="1">
    <source>
        <dbReference type="ARBA" id="ARBA00001946"/>
    </source>
</evidence>
<comment type="similarity">
    <text evidence="2">Belongs to the Nudix hydrolase family.</text>
</comment>
<evidence type="ECO:0000313" key="19">
    <source>
        <dbReference type="Proteomes" id="UP001474120"/>
    </source>
</evidence>
<comment type="catalytic activity">
    <reaction evidence="11">
        <text>8-oxo-GTP + H2O = 8-oxo-GMP + diphosphate + H(+)</text>
        <dbReference type="Rhea" id="RHEA:67616"/>
        <dbReference type="ChEBI" id="CHEBI:15377"/>
        <dbReference type="ChEBI" id="CHEBI:15378"/>
        <dbReference type="ChEBI" id="CHEBI:33019"/>
        <dbReference type="ChEBI" id="CHEBI:143553"/>
        <dbReference type="ChEBI" id="CHEBI:145694"/>
    </reaction>
</comment>
<comment type="catalytic activity">
    <reaction evidence="10">
        <text>8-oxo-dGTP + H2O = 8-oxo-dGMP + diphosphate + H(+)</text>
        <dbReference type="Rhea" id="RHEA:31575"/>
        <dbReference type="ChEBI" id="CHEBI:15377"/>
        <dbReference type="ChEBI" id="CHEBI:15378"/>
        <dbReference type="ChEBI" id="CHEBI:33019"/>
        <dbReference type="ChEBI" id="CHEBI:63224"/>
        <dbReference type="ChEBI" id="CHEBI:77896"/>
        <dbReference type="EC" id="3.6.1.55"/>
    </reaction>
</comment>
<dbReference type="PROSITE" id="PS51462">
    <property type="entry name" value="NUDIX"/>
    <property type="match status" value="1"/>
</dbReference>
<keyword evidence="9" id="KW-0234">DNA repair</keyword>
<keyword evidence="5" id="KW-0479">Metal-binding</keyword>
<dbReference type="EMBL" id="JBCDNA010000001">
    <property type="protein sequence ID" value="MEL4454890.1"/>
    <property type="molecule type" value="Genomic_DNA"/>
</dbReference>
<keyword evidence="8" id="KW-0460">Magnesium</keyword>
<evidence type="ECO:0000256" key="11">
    <source>
        <dbReference type="ARBA" id="ARBA00036904"/>
    </source>
</evidence>